<sequence>MNVTIVGCSGSFAGPHSPASCYLVRAEHEGRTWSIVLDLGSGALGALQRHIEPYAVDAVLLSHLHVDHCIDMCGLYVMMRYVPGGPGRSVMPVWGPSGAGVHLARAYGGRESEDVLGVFDFHDLRHLEPVTVGPFTITPMRVNHPLEAYGFRVEAGGRVLAYTGDTDTCDQLTELMADADLVLADSAFVDGRDTVTGIHLSGSRAAEAAVQAGGVRRLMLTHIPAWNDPELCRKQAATVWPGEVELAEPGATYCL</sequence>
<name>A0ABN2TZS8_9MICO</name>
<gene>
    <name evidence="2" type="ORF">GCM10009740_13410</name>
</gene>
<dbReference type="EMBL" id="BAAANB010000003">
    <property type="protein sequence ID" value="GAA2025101.1"/>
    <property type="molecule type" value="Genomic_DNA"/>
</dbReference>
<comment type="caution">
    <text evidence="2">The sequence shown here is derived from an EMBL/GenBank/DDBJ whole genome shotgun (WGS) entry which is preliminary data.</text>
</comment>
<dbReference type="SUPFAM" id="SSF56281">
    <property type="entry name" value="Metallo-hydrolase/oxidoreductase"/>
    <property type="match status" value="1"/>
</dbReference>
<reference evidence="3" key="1">
    <citation type="journal article" date="2019" name="Int. J. Syst. Evol. Microbiol.">
        <title>The Global Catalogue of Microorganisms (GCM) 10K type strain sequencing project: providing services to taxonomists for standard genome sequencing and annotation.</title>
        <authorList>
            <consortium name="The Broad Institute Genomics Platform"/>
            <consortium name="The Broad Institute Genome Sequencing Center for Infectious Disease"/>
            <person name="Wu L."/>
            <person name="Ma J."/>
        </authorList>
    </citation>
    <scope>NUCLEOTIDE SEQUENCE [LARGE SCALE GENOMIC DNA]</scope>
    <source>
        <strain evidence="3">JCM 14283</strain>
    </source>
</reference>
<evidence type="ECO:0000313" key="2">
    <source>
        <dbReference type="EMBL" id="GAA2025101.1"/>
    </source>
</evidence>
<dbReference type="InterPro" id="IPR001279">
    <property type="entry name" value="Metallo-B-lactamas"/>
</dbReference>
<evidence type="ECO:0000313" key="3">
    <source>
        <dbReference type="Proteomes" id="UP001501285"/>
    </source>
</evidence>
<dbReference type="PANTHER" id="PTHR46018">
    <property type="entry name" value="ZINC PHOSPHODIESTERASE ELAC PROTEIN 1"/>
    <property type="match status" value="1"/>
</dbReference>
<dbReference type="Proteomes" id="UP001501285">
    <property type="component" value="Unassembled WGS sequence"/>
</dbReference>
<feature type="domain" description="Metallo-beta-lactamase" evidence="1">
    <location>
        <begin position="52"/>
        <end position="223"/>
    </location>
</feature>
<dbReference type="RefSeq" id="WP_343989284.1">
    <property type="nucleotide sequence ID" value="NZ_BAAANB010000003.1"/>
</dbReference>
<dbReference type="Gene3D" id="3.60.15.10">
    <property type="entry name" value="Ribonuclease Z/Hydroxyacylglutathione hydrolase-like"/>
    <property type="match status" value="1"/>
</dbReference>
<accession>A0ABN2TZS8</accession>
<dbReference type="Pfam" id="PF12706">
    <property type="entry name" value="Lactamase_B_2"/>
    <property type="match status" value="1"/>
</dbReference>
<dbReference type="CDD" id="cd07716">
    <property type="entry name" value="RNaseZ_short-form-like_MBL-fold"/>
    <property type="match status" value="1"/>
</dbReference>
<dbReference type="InterPro" id="IPR036866">
    <property type="entry name" value="RibonucZ/Hydroxyglut_hydro"/>
</dbReference>
<organism evidence="2 3">
    <name type="scientific">Terrabacter terrae</name>
    <dbReference type="NCBI Taxonomy" id="318434"/>
    <lineage>
        <taxon>Bacteria</taxon>
        <taxon>Bacillati</taxon>
        <taxon>Actinomycetota</taxon>
        <taxon>Actinomycetes</taxon>
        <taxon>Micrococcales</taxon>
        <taxon>Intrasporangiaceae</taxon>
        <taxon>Terrabacter</taxon>
    </lineage>
</organism>
<proteinExistence type="predicted"/>
<evidence type="ECO:0000259" key="1">
    <source>
        <dbReference type="Pfam" id="PF12706"/>
    </source>
</evidence>
<protein>
    <submittedName>
        <fullName evidence="2">MBL fold metallo-hydrolase</fullName>
    </submittedName>
</protein>
<dbReference type="PANTHER" id="PTHR46018:SF4">
    <property type="entry name" value="METALLO-HYDROLASE YHFI-RELATED"/>
    <property type="match status" value="1"/>
</dbReference>
<keyword evidence="3" id="KW-1185">Reference proteome</keyword>